<gene>
    <name evidence="9" type="ORF">SAMN02745248_01336</name>
</gene>
<feature type="transmembrane region" description="Helical" evidence="7">
    <location>
        <begin position="60"/>
        <end position="80"/>
    </location>
</feature>
<evidence type="ECO:0000259" key="8">
    <source>
        <dbReference type="Pfam" id="PF04239"/>
    </source>
</evidence>
<dbReference type="InterPro" id="IPR023090">
    <property type="entry name" value="UPF0702_alpha/beta_dom_sf"/>
</dbReference>
<keyword evidence="4 7" id="KW-0812">Transmembrane</keyword>
<sequence>MVFYLYILIIRTIILYFVALIIMRLMGKRQIGELQPFEIVLTVMISDLASMAMQDNRLPLIHSIIPMITLLILQVSTSILQLKSEIARTVFSGRPSILIVDGKVVREELKKQRINLNDLLEELRLKDIYNVEDVHYAILETSGQLSIIPKSHADVVTKKDLKIKVKQDEIPISFIMDGKINYENLKLNGKNLPWLDKQLKKMHINSSKCVFHAYLNSQGEFCCQLINKNKKGGTKKKI</sequence>
<evidence type="ECO:0000256" key="2">
    <source>
        <dbReference type="ARBA" id="ARBA00006448"/>
    </source>
</evidence>
<evidence type="ECO:0000256" key="4">
    <source>
        <dbReference type="ARBA" id="ARBA00022692"/>
    </source>
</evidence>
<evidence type="ECO:0000256" key="6">
    <source>
        <dbReference type="ARBA" id="ARBA00023136"/>
    </source>
</evidence>
<proteinExistence type="inferred from homology"/>
<dbReference type="EMBL" id="FRAD01000009">
    <property type="protein sequence ID" value="SHJ92479.1"/>
    <property type="molecule type" value="Genomic_DNA"/>
</dbReference>
<comment type="subcellular location">
    <subcellularLocation>
        <location evidence="1">Cell membrane</location>
        <topology evidence="1">Multi-pass membrane protein</topology>
    </subcellularLocation>
</comment>
<evidence type="ECO:0000313" key="10">
    <source>
        <dbReference type="Proteomes" id="UP000183952"/>
    </source>
</evidence>
<reference evidence="9 10" key="1">
    <citation type="submission" date="2016-11" db="EMBL/GenBank/DDBJ databases">
        <authorList>
            <person name="Jaros S."/>
            <person name="Januszkiewicz K."/>
            <person name="Wedrychowicz H."/>
        </authorList>
    </citation>
    <scope>NUCLEOTIDE SEQUENCE [LARGE SCALE GENOMIC DNA]</scope>
    <source>
        <strain evidence="9 10">DSM 3090</strain>
    </source>
</reference>
<comment type="similarity">
    <text evidence="2">Belongs to the UPF0702 family.</text>
</comment>
<dbReference type="Pfam" id="PF04239">
    <property type="entry name" value="DUF421"/>
    <property type="match status" value="1"/>
</dbReference>
<keyword evidence="3" id="KW-1003">Cell membrane</keyword>
<dbReference type="InterPro" id="IPR007353">
    <property type="entry name" value="DUF421"/>
</dbReference>
<evidence type="ECO:0000256" key="1">
    <source>
        <dbReference type="ARBA" id="ARBA00004651"/>
    </source>
</evidence>
<evidence type="ECO:0000256" key="5">
    <source>
        <dbReference type="ARBA" id="ARBA00022989"/>
    </source>
</evidence>
<dbReference type="Proteomes" id="UP000183952">
    <property type="component" value="Unassembled WGS sequence"/>
</dbReference>
<dbReference type="PANTHER" id="PTHR34582:SF6">
    <property type="entry name" value="UPF0702 TRANSMEMBRANE PROTEIN YCAP"/>
    <property type="match status" value="1"/>
</dbReference>
<evidence type="ECO:0000313" key="9">
    <source>
        <dbReference type="EMBL" id="SHJ92479.1"/>
    </source>
</evidence>
<keyword evidence="6 7" id="KW-0472">Membrane</keyword>
<feature type="transmembrane region" description="Helical" evidence="7">
    <location>
        <begin position="6"/>
        <end position="25"/>
    </location>
</feature>
<evidence type="ECO:0000256" key="7">
    <source>
        <dbReference type="SAM" id="Phobius"/>
    </source>
</evidence>
<organism evidence="9 10">
    <name type="scientific">Hathewaya proteolytica DSM 3090</name>
    <dbReference type="NCBI Taxonomy" id="1121331"/>
    <lineage>
        <taxon>Bacteria</taxon>
        <taxon>Bacillati</taxon>
        <taxon>Bacillota</taxon>
        <taxon>Clostridia</taxon>
        <taxon>Eubacteriales</taxon>
        <taxon>Clostridiaceae</taxon>
        <taxon>Hathewaya</taxon>
    </lineage>
</organism>
<accession>A0A1M6N9W0</accession>
<evidence type="ECO:0000256" key="3">
    <source>
        <dbReference type="ARBA" id="ARBA00022475"/>
    </source>
</evidence>
<dbReference type="STRING" id="1121331.SAMN02745248_01336"/>
<keyword evidence="5 7" id="KW-1133">Transmembrane helix</keyword>
<feature type="domain" description="YetF C-terminal" evidence="8">
    <location>
        <begin position="83"/>
        <end position="213"/>
    </location>
</feature>
<keyword evidence="10" id="KW-1185">Reference proteome</keyword>
<dbReference type="Gene3D" id="3.30.240.20">
    <property type="entry name" value="bsu07140 like domains"/>
    <property type="match status" value="2"/>
</dbReference>
<protein>
    <submittedName>
        <fullName evidence="9">Uncharacterized membrane protein YcaP, DUF421 family</fullName>
    </submittedName>
</protein>
<dbReference type="GO" id="GO:0005886">
    <property type="term" value="C:plasma membrane"/>
    <property type="evidence" value="ECO:0007669"/>
    <property type="project" value="UniProtKB-SubCell"/>
</dbReference>
<dbReference type="AlphaFoldDB" id="A0A1M6N9W0"/>
<name>A0A1M6N9W0_9CLOT</name>
<dbReference type="PANTHER" id="PTHR34582">
    <property type="entry name" value="UPF0702 TRANSMEMBRANE PROTEIN YCAP"/>
    <property type="match status" value="1"/>
</dbReference>